<comment type="caution">
    <text evidence="2">The sequence shown here is derived from an EMBL/GenBank/DDBJ whole genome shotgun (WGS) entry which is preliminary data.</text>
</comment>
<dbReference type="Proteomes" id="UP000520156">
    <property type="component" value="Unassembled WGS sequence"/>
</dbReference>
<dbReference type="Pfam" id="PF12040">
    <property type="entry name" value="DUF3526"/>
    <property type="match status" value="1"/>
</dbReference>
<evidence type="ECO:0000313" key="3">
    <source>
        <dbReference type="Proteomes" id="UP000520156"/>
    </source>
</evidence>
<name>A0A7X1F9M8_9SPHN</name>
<keyword evidence="1" id="KW-0812">Transmembrane</keyword>
<feature type="transmembrane region" description="Helical" evidence="1">
    <location>
        <begin position="240"/>
        <end position="259"/>
    </location>
</feature>
<keyword evidence="1" id="KW-0472">Membrane</keyword>
<feature type="transmembrane region" description="Helical" evidence="1">
    <location>
        <begin position="132"/>
        <end position="152"/>
    </location>
</feature>
<feature type="transmembrane region" description="Helical" evidence="1">
    <location>
        <begin position="206"/>
        <end position="233"/>
    </location>
</feature>
<evidence type="ECO:0000256" key="1">
    <source>
        <dbReference type="SAM" id="Phobius"/>
    </source>
</evidence>
<keyword evidence="3" id="KW-1185">Reference proteome</keyword>
<dbReference type="AlphaFoldDB" id="A0A7X1F9M8"/>
<dbReference type="EMBL" id="JACLAU010000030">
    <property type="protein sequence ID" value="MBC2652961.1"/>
    <property type="molecule type" value="Genomic_DNA"/>
</dbReference>
<dbReference type="GO" id="GO:0005886">
    <property type="term" value="C:plasma membrane"/>
    <property type="evidence" value="ECO:0007669"/>
    <property type="project" value="UniProtKB-SubCell"/>
</dbReference>
<dbReference type="InterPro" id="IPR021913">
    <property type="entry name" value="DUF3526"/>
</dbReference>
<dbReference type="PANTHER" id="PTHR43471:SF1">
    <property type="entry name" value="ABC TRANSPORTER PERMEASE PROTEIN NOSY-RELATED"/>
    <property type="match status" value="1"/>
</dbReference>
<evidence type="ECO:0000313" key="2">
    <source>
        <dbReference type="EMBL" id="MBC2652961.1"/>
    </source>
</evidence>
<dbReference type="PANTHER" id="PTHR43471">
    <property type="entry name" value="ABC TRANSPORTER PERMEASE"/>
    <property type="match status" value="1"/>
</dbReference>
<dbReference type="GO" id="GO:0140359">
    <property type="term" value="F:ABC-type transporter activity"/>
    <property type="evidence" value="ECO:0007669"/>
    <property type="project" value="InterPro"/>
</dbReference>
<sequence>MSPIRLMAANDWRLMARSRVAQLALLMLLALAAVAALTAIAHRDHSNDLRARFQAQADQDFDGQPARHPHRMVHYGHFVFRPLPALAGFDPGVDAFTGSTIFLEGHRQNSANFGDVRQSSLLARFGQLSPAFVLQVLAPLVLIFIGFGLIAAERERGTLRLLRVHGRSAGEVLRGKLLALAGIAAVLLLPACLALAWLTVSAQAEPVAAVLLTIGYAGYLGLWVTGVVTVSALTRSARGALMALLGLWAVTTILVPRIGSDVALRMAPLPTRLETDIAIQRDLHRIGDSHNPDDPHFAAFKAGLLARYKVSRVEDLPLNYRGLVAMEGERLTAGLFDRYAEAQFARQRRQAEVVNGLALLSPAVAVRSLSMALAGTDLEGHRRFLRQAEAYRYTIVQGLNRLQAEAVTYVDDGNRNSDPEAARRVRIDPRHWHDVPDFTYRSAGLGERIRAAAPGAAVLAVWLVLAAGALGLAARRLGRDL</sequence>
<proteinExistence type="predicted"/>
<keyword evidence="1" id="KW-1133">Transmembrane helix</keyword>
<accession>A0A7X1F9M8</accession>
<protein>
    <submittedName>
        <fullName evidence="2">DUF3526 domain-containing protein</fullName>
    </submittedName>
</protein>
<organism evidence="2 3">
    <name type="scientific">Novosphingobium aerophilum</name>
    <dbReference type="NCBI Taxonomy" id="2839843"/>
    <lineage>
        <taxon>Bacteria</taxon>
        <taxon>Pseudomonadati</taxon>
        <taxon>Pseudomonadota</taxon>
        <taxon>Alphaproteobacteria</taxon>
        <taxon>Sphingomonadales</taxon>
        <taxon>Sphingomonadaceae</taxon>
        <taxon>Novosphingobium</taxon>
    </lineage>
</organism>
<feature type="transmembrane region" description="Helical" evidence="1">
    <location>
        <begin position="177"/>
        <end position="200"/>
    </location>
</feature>
<reference evidence="2 3" key="1">
    <citation type="submission" date="2020-08" db="EMBL/GenBank/DDBJ databases">
        <title>The genome sequence of Novosphingobium flavum 4Y4.</title>
        <authorList>
            <person name="Liu Y."/>
        </authorList>
    </citation>
    <scope>NUCLEOTIDE SEQUENCE [LARGE SCALE GENOMIC DNA]</scope>
    <source>
        <strain evidence="2 3">4Y4</strain>
    </source>
</reference>
<feature type="transmembrane region" description="Helical" evidence="1">
    <location>
        <begin position="451"/>
        <end position="474"/>
    </location>
</feature>
<gene>
    <name evidence="2" type="ORF">H7F49_14785</name>
</gene>
<dbReference type="RefSeq" id="WP_185684347.1">
    <property type="nucleotide sequence ID" value="NZ_JACLAU010000030.1"/>
</dbReference>